<feature type="region of interest" description="Disordered" evidence="1">
    <location>
        <begin position="1"/>
        <end position="36"/>
    </location>
</feature>
<dbReference type="EnsemblPlants" id="OMERI09G01680.1">
    <property type="protein sequence ID" value="OMERI09G01680.1"/>
    <property type="gene ID" value="OMERI09G01680"/>
</dbReference>
<feature type="compositionally biased region" description="Basic and acidic residues" evidence="1">
    <location>
        <begin position="15"/>
        <end position="33"/>
    </location>
</feature>
<reference evidence="2" key="2">
    <citation type="submission" date="2018-05" db="EMBL/GenBank/DDBJ databases">
        <title>OmerRS3 (Oryza meridionalis Reference Sequence Version 3).</title>
        <authorList>
            <person name="Zhang J."/>
            <person name="Kudrna D."/>
            <person name="Lee S."/>
            <person name="Talag J."/>
            <person name="Welchert J."/>
            <person name="Wing R.A."/>
        </authorList>
    </citation>
    <scope>NUCLEOTIDE SEQUENCE [LARGE SCALE GENOMIC DNA]</scope>
    <source>
        <strain evidence="2">cv. OR44</strain>
    </source>
</reference>
<keyword evidence="3" id="KW-1185">Reference proteome</keyword>
<accession>A0A0E0EPU9</accession>
<dbReference type="Proteomes" id="UP000008021">
    <property type="component" value="Chromosome 9"/>
</dbReference>
<name>A0A0E0EPU9_9ORYZ</name>
<reference evidence="2" key="1">
    <citation type="submission" date="2015-04" db="UniProtKB">
        <authorList>
            <consortium name="EnsemblPlants"/>
        </authorList>
    </citation>
    <scope>IDENTIFICATION</scope>
</reference>
<protein>
    <submittedName>
        <fullName evidence="2">Uncharacterized protein</fullName>
    </submittedName>
</protein>
<evidence type="ECO:0000256" key="1">
    <source>
        <dbReference type="SAM" id="MobiDB-lite"/>
    </source>
</evidence>
<proteinExistence type="predicted"/>
<sequence length="108" mass="12339">MRPSGACESSNGTTSRREGALEAEDEMRRKEEGEGMAEAEVEVANWRLLARRIRDWNEEWWILRRLTFSDLAEGAHWGVVLMSLSRSLRSNGAARARSCGSDLRCRQR</sequence>
<dbReference type="AlphaFoldDB" id="A0A0E0EPU9"/>
<evidence type="ECO:0000313" key="2">
    <source>
        <dbReference type="EnsemblPlants" id="OMERI09G01680.1"/>
    </source>
</evidence>
<dbReference type="Gramene" id="OMERI09G01680.1">
    <property type="protein sequence ID" value="OMERI09G01680.1"/>
    <property type="gene ID" value="OMERI09G01680"/>
</dbReference>
<organism evidence="2">
    <name type="scientific">Oryza meridionalis</name>
    <dbReference type="NCBI Taxonomy" id="40149"/>
    <lineage>
        <taxon>Eukaryota</taxon>
        <taxon>Viridiplantae</taxon>
        <taxon>Streptophyta</taxon>
        <taxon>Embryophyta</taxon>
        <taxon>Tracheophyta</taxon>
        <taxon>Spermatophyta</taxon>
        <taxon>Magnoliopsida</taxon>
        <taxon>Liliopsida</taxon>
        <taxon>Poales</taxon>
        <taxon>Poaceae</taxon>
        <taxon>BOP clade</taxon>
        <taxon>Oryzoideae</taxon>
        <taxon>Oryzeae</taxon>
        <taxon>Oryzinae</taxon>
        <taxon>Oryza</taxon>
    </lineage>
</organism>
<dbReference type="HOGENOM" id="CLU_2201203_0_0_1"/>
<evidence type="ECO:0000313" key="3">
    <source>
        <dbReference type="Proteomes" id="UP000008021"/>
    </source>
</evidence>